<proteinExistence type="predicted"/>
<evidence type="ECO:0000313" key="2">
    <source>
        <dbReference type="Proteomes" id="UP000494322"/>
    </source>
</evidence>
<evidence type="ECO:0000313" key="1">
    <source>
        <dbReference type="EMBL" id="CAB3970810.1"/>
    </source>
</evidence>
<reference evidence="1 2" key="1">
    <citation type="submission" date="2020-04" db="EMBL/GenBank/DDBJ databases">
        <authorList>
            <person name="Depoorter E."/>
        </authorList>
    </citation>
    <scope>NUCLEOTIDE SEQUENCE [LARGE SCALE GENOMIC DNA]</scope>
    <source>
        <strain evidence="1 2">BCC0132</strain>
    </source>
</reference>
<accession>A0A6J5JHA8</accession>
<dbReference type="AlphaFoldDB" id="A0A6J5JHA8"/>
<organism evidence="1 2">
    <name type="scientific">Burkholderia cenocepacia</name>
    <dbReference type="NCBI Taxonomy" id="95486"/>
    <lineage>
        <taxon>Bacteria</taxon>
        <taxon>Pseudomonadati</taxon>
        <taxon>Pseudomonadota</taxon>
        <taxon>Betaproteobacteria</taxon>
        <taxon>Burkholderiales</taxon>
        <taxon>Burkholderiaceae</taxon>
        <taxon>Burkholderia</taxon>
        <taxon>Burkholderia cepacia complex</taxon>
    </lineage>
</organism>
<dbReference type="EMBL" id="CABWIK020000029">
    <property type="protein sequence ID" value="CAB3970810.1"/>
    <property type="molecule type" value="Genomic_DNA"/>
</dbReference>
<dbReference type="Proteomes" id="UP000494322">
    <property type="component" value="Unassembled WGS sequence"/>
</dbReference>
<name>A0A6J5JHA8_9BURK</name>
<protein>
    <submittedName>
        <fullName evidence="1">Uncharacterized protein</fullName>
    </submittedName>
</protein>
<gene>
    <name evidence="1" type="ORF">BCO9919_04491</name>
</gene>
<dbReference type="RefSeq" id="WP_279608703.1">
    <property type="nucleotide sequence ID" value="NZ_CABWIK020000029.1"/>
</dbReference>
<sequence>MRGIDAPGERPIARSGAVCAPTPAERAGMRRIDDVFCVVTDV</sequence>